<protein>
    <submittedName>
        <fullName evidence="7">Membrane fusion protein, multidrug efflux system</fullName>
    </submittedName>
</protein>
<dbReference type="Proteomes" id="UP000184517">
    <property type="component" value="Unassembled WGS sequence"/>
</dbReference>
<accession>A0A1M4WQR4</accession>
<proteinExistence type="inferred from homology"/>
<dbReference type="InterPro" id="IPR006143">
    <property type="entry name" value="RND_pump_MFP"/>
</dbReference>
<dbReference type="STRING" id="1122206.SAMN02745753_00859"/>
<dbReference type="InterPro" id="IPR058626">
    <property type="entry name" value="MdtA-like_b-barrel"/>
</dbReference>
<dbReference type="Pfam" id="PF25876">
    <property type="entry name" value="HH_MFP_RND"/>
    <property type="match status" value="1"/>
</dbReference>
<feature type="domain" description="Multidrug resistance protein MdtA-like alpha-helical hairpin" evidence="3">
    <location>
        <begin position="107"/>
        <end position="176"/>
    </location>
</feature>
<evidence type="ECO:0000313" key="8">
    <source>
        <dbReference type="Proteomes" id="UP000184517"/>
    </source>
</evidence>
<evidence type="ECO:0000259" key="6">
    <source>
        <dbReference type="Pfam" id="PF25967"/>
    </source>
</evidence>
<evidence type="ECO:0000259" key="5">
    <source>
        <dbReference type="Pfam" id="PF25944"/>
    </source>
</evidence>
<evidence type="ECO:0000259" key="3">
    <source>
        <dbReference type="Pfam" id="PF25876"/>
    </source>
</evidence>
<sequence>MIRILKNGRALLPVLAVLFVVSGCTSSEPEAQASPPPSARAATVTTVQPIEYEENAILPGRIEPIREAEVRARVPGIVLHRTFIEGSDVKAGDILFEIDPASLKIALASSKGKLAMAEATLFDAKVLVDRYAPLLQSQAVSKQTFDAAQAAYLSASASVASAKADVANAELNLEYATVRAPISGRIGRANVSEGMLVGQSDTTLLATIQQLDSVYIDFTQSVTDTLKYRQSVEDGTSANSTKLMAKLDGYNKSFEGKLLFSDSQVDEKTGNVVLRGLFPNPNKVLLPGMYVRVEAVQSHSAKAILIPQRAVMRGNGGQAFVYVVNDQNAVESRSVVTGSMSQNLWRITEGLNAGDKVIIDNAAMYQAGEKVTASVKVASNT</sequence>
<dbReference type="PROSITE" id="PS51257">
    <property type="entry name" value="PROKAR_LIPOPROTEIN"/>
    <property type="match status" value="1"/>
</dbReference>
<dbReference type="Gene3D" id="2.40.30.170">
    <property type="match status" value="1"/>
</dbReference>
<dbReference type="Gene3D" id="1.10.287.470">
    <property type="entry name" value="Helix hairpin bin"/>
    <property type="match status" value="1"/>
</dbReference>
<dbReference type="InterPro" id="IPR058627">
    <property type="entry name" value="MdtA-like_C"/>
</dbReference>
<dbReference type="SUPFAM" id="SSF111369">
    <property type="entry name" value="HlyD-like secretion proteins"/>
    <property type="match status" value="1"/>
</dbReference>
<name>A0A1M4WQR4_9GAMM</name>
<dbReference type="Gene3D" id="2.40.420.20">
    <property type="match status" value="1"/>
</dbReference>
<evidence type="ECO:0000256" key="2">
    <source>
        <dbReference type="ARBA" id="ARBA00009477"/>
    </source>
</evidence>
<dbReference type="PANTHER" id="PTHR30158:SF24">
    <property type="entry name" value="HLYD FAMILY SECRETION PROTEIN"/>
    <property type="match status" value="1"/>
</dbReference>
<dbReference type="Pfam" id="PF25967">
    <property type="entry name" value="RND-MFP_C"/>
    <property type="match status" value="1"/>
</dbReference>
<evidence type="ECO:0000256" key="1">
    <source>
        <dbReference type="ARBA" id="ARBA00004519"/>
    </source>
</evidence>
<evidence type="ECO:0000313" key="7">
    <source>
        <dbReference type="EMBL" id="SHE83558.1"/>
    </source>
</evidence>
<dbReference type="EMBL" id="FQVF01000004">
    <property type="protein sequence ID" value="SHE83558.1"/>
    <property type="molecule type" value="Genomic_DNA"/>
</dbReference>
<dbReference type="PANTHER" id="PTHR30158">
    <property type="entry name" value="ACRA/E-RELATED COMPONENT OF DRUG EFFLUX TRANSPORTER"/>
    <property type="match status" value="1"/>
</dbReference>
<reference evidence="8" key="1">
    <citation type="submission" date="2016-11" db="EMBL/GenBank/DDBJ databases">
        <authorList>
            <person name="Varghese N."/>
            <person name="Submissions S."/>
        </authorList>
    </citation>
    <scope>NUCLEOTIDE SEQUENCE [LARGE SCALE GENOMIC DNA]</scope>
    <source>
        <strain evidence="8">DSM 16579</strain>
    </source>
</reference>
<dbReference type="RefSeq" id="WP_072838496.1">
    <property type="nucleotide sequence ID" value="NZ_FQVF01000004.1"/>
</dbReference>
<comment type="subcellular location">
    <subcellularLocation>
        <location evidence="1">Cell inner membrane</location>
        <topology evidence="1">Lipid-anchor</topology>
    </subcellularLocation>
</comment>
<dbReference type="OrthoDB" id="9800613at2"/>
<keyword evidence="8" id="KW-1185">Reference proteome</keyword>
<dbReference type="GO" id="GO:0005886">
    <property type="term" value="C:plasma membrane"/>
    <property type="evidence" value="ECO:0007669"/>
    <property type="project" value="UniProtKB-SubCell"/>
</dbReference>
<dbReference type="NCBIfam" id="TIGR01730">
    <property type="entry name" value="RND_mfp"/>
    <property type="match status" value="1"/>
</dbReference>
<dbReference type="AlphaFoldDB" id="A0A1M4WQR4"/>
<dbReference type="GO" id="GO:0022857">
    <property type="term" value="F:transmembrane transporter activity"/>
    <property type="evidence" value="ECO:0007669"/>
    <property type="project" value="InterPro"/>
</dbReference>
<gene>
    <name evidence="7" type="ORF">SAMN02745753_00859</name>
</gene>
<dbReference type="Gene3D" id="2.40.50.100">
    <property type="match status" value="1"/>
</dbReference>
<dbReference type="GO" id="GO:0046677">
    <property type="term" value="P:response to antibiotic"/>
    <property type="evidence" value="ECO:0007669"/>
    <property type="project" value="TreeGrafter"/>
</dbReference>
<dbReference type="FunFam" id="2.40.420.20:FF:000001">
    <property type="entry name" value="Efflux RND transporter periplasmic adaptor subunit"/>
    <property type="match status" value="1"/>
</dbReference>
<organism evidence="7 8">
    <name type="scientific">Marinomonas polaris DSM 16579</name>
    <dbReference type="NCBI Taxonomy" id="1122206"/>
    <lineage>
        <taxon>Bacteria</taxon>
        <taxon>Pseudomonadati</taxon>
        <taxon>Pseudomonadota</taxon>
        <taxon>Gammaproteobacteria</taxon>
        <taxon>Oceanospirillales</taxon>
        <taxon>Oceanospirillaceae</taxon>
        <taxon>Marinomonas</taxon>
    </lineage>
</organism>
<comment type="similarity">
    <text evidence="2">Belongs to the membrane fusion protein (MFP) (TC 8.A.1) family.</text>
</comment>
<evidence type="ECO:0000259" key="4">
    <source>
        <dbReference type="Pfam" id="PF25917"/>
    </source>
</evidence>
<dbReference type="InterPro" id="IPR058625">
    <property type="entry name" value="MdtA-like_BSH"/>
</dbReference>
<dbReference type="InterPro" id="IPR058624">
    <property type="entry name" value="MdtA-like_HH"/>
</dbReference>
<feature type="domain" description="Multidrug resistance protein MdtA-like beta-barrel" evidence="5">
    <location>
        <begin position="214"/>
        <end position="294"/>
    </location>
</feature>
<feature type="domain" description="Multidrug resistance protein MdtA-like barrel-sandwich hybrid" evidence="4">
    <location>
        <begin position="66"/>
        <end position="209"/>
    </location>
</feature>
<feature type="domain" description="Multidrug resistance protein MdtA-like C-terminal permuted SH3" evidence="6">
    <location>
        <begin position="303"/>
        <end position="361"/>
    </location>
</feature>
<dbReference type="Pfam" id="PF25944">
    <property type="entry name" value="Beta-barrel_RND"/>
    <property type="match status" value="1"/>
</dbReference>
<dbReference type="Pfam" id="PF25917">
    <property type="entry name" value="BSH_RND"/>
    <property type="match status" value="1"/>
</dbReference>